<feature type="active site" description="Proton acceptor" evidence="10 11">
    <location>
        <position position="78"/>
    </location>
</feature>
<evidence type="ECO:0000256" key="1">
    <source>
        <dbReference type="ARBA" id="ARBA00001400"/>
    </source>
</evidence>
<dbReference type="EC" id="3.2.2.27" evidence="4 10"/>
<dbReference type="HAMAP" id="MF_00148">
    <property type="entry name" value="UDG"/>
    <property type="match status" value="1"/>
</dbReference>
<keyword evidence="6 10" id="KW-0963">Cytoplasm</keyword>
<evidence type="ECO:0000259" key="13">
    <source>
        <dbReference type="SMART" id="SM00986"/>
    </source>
</evidence>
<dbReference type="SMART" id="SM00987">
    <property type="entry name" value="UreE_C"/>
    <property type="match status" value="1"/>
</dbReference>
<proteinExistence type="inferred from homology"/>
<evidence type="ECO:0000256" key="4">
    <source>
        <dbReference type="ARBA" id="ARBA00012030"/>
    </source>
</evidence>
<evidence type="ECO:0000256" key="10">
    <source>
        <dbReference type="HAMAP-Rule" id="MF_00148"/>
    </source>
</evidence>
<dbReference type="PANTHER" id="PTHR11264:SF0">
    <property type="entry name" value="URACIL-DNA GLYCOSYLASE"/>
    <property type="match status" value="1"/>
</dbReference>
<dbReference type="SMART" id="SM00986">
    <property type="entry name" value="UDG"/>
    <property type="match status" value="1"/>
</dbReference>
<dbReference type="RefSeq" id="WP_006044182.1">
    <property type="nucleotide sequence ID" value="NZ_GL982513.1"/>
</dbReference>
<evidence type="ECO:0000313" key="15">
    <source>
        <dbReference type="Proteomes" id="UP000004123"/>
    </source>
</evidence>
<dbReference type="GO" id="GO:0004844">
    <property type="term" value="F:uracil DNA N-glycosylase activity"/>
    <property type="evidence" value="ECO:0007669"/>
    <property type="project" value="UniProtKB-UniRule"/>
</dbReference>
<keyword evidence="8 10" id="KW-0378">Hydrolase</keyword>
<gene>
    <name evidence="10 14" type="primary">ung</name>
    <name evidence="14" type="ORF">HMPREF9144_0491</name>
</gene>
<dbReference type="Gene3D" id="3.40.470.10">
    <property type="entry name" value="Uracil-DNA glycosylase-like domain"/>
    <property type="match status" value="1"/>
</dbReference>
<dbReference type="InterPro" id="IPR018085">
    <property type="entry name" value="Ura-DNA_Glyclase_AS"/>
</dbReference>
<evidence type="ECO:0000313" key="14">
    <source>
        <dbReference type="EMBL" id="EGQ21489.1"/>
    </source>
</evidence>
<evidence type="ECO:0000256" key="8">
    <source>
        <dbReference type="ARBA" id="ARBA00022801"/>
    </source>
</evidence>
<dbReference type="eggNOG" id="COG0692">
    <property type="taxonomic scope" value="Bacteria"/>
</dbReference>
<dbReference type="Proteomes" id="UP000004123">
    <property type="component" value="Unassembled WGS sequence"/>
</dbReference>
<protein>
    <recommendedName>
        <fullName evidence="5 10">Uracil-DNA glycosylase</fullName>
        <shortName evidence="10">UDG</shortName>
        <ecNumber evidence="4 10">3.2.2.27</ecNumber>
    </recommendedName>
</protein>
<dbReference type="PROSITE" id="PS00130">
    <property type="entry name" value="U_DNA_GLYCOSYLASE"/>
    <property type="match status" value="1"/>
</dbReference>
<name>F9DFQ1_9BACT</name>
<feature type="domain" description="Uracil-DNA glycosylase-like" evidence="13">
    <location>
        <begin position="63"/>
        <end position="221"/>
    </location>
</feature>
<organism evidence="14 15">
    <name type="scientific">Prevotella pallens ATCC 700821</name>
    <dbReference type="NCBI Taxonomy" id="997353"/>
    <lineage>
        <taxon>Bacteria</taxon>
        <taxon>Pseudomonadati</taxon>
        <taxon>Bacteroidota</taxon>
        <taxon>Bacteroidia</taxon>
        <taxon>Bacteroidales</taxon>
        <taxon>Prevotellaceae</taxon>
        <taxon>Prevotella</taxon>
    </lineage>
</organism>
<comment type="subcellular location">
    <subcellularLocation>
        <location evidence="10">Cytoplasm</location>
    </subcellularLocation>
</comment>
<evidence type="ECO:0000256" key="7">
    <source>
        <dbReference type="ARBA" id="ARBA00022763"/>
    </source>
</evidence>
<evidence type="ECO:0000256" key="11">
    <source>
        <dbReference type="PROSITE-ProRule" id="PRU10072"/>
    </source>
</evidence>
<dbReference type="NCBIfam" id="TIGR00628">
    <property type="entry name" value="ung"/>
    <property type="match status" value="1"/>
</dbReference>
<dbReference type="STRING" id="997353.HMPREF9144_0491"/>
<keyword evidence="9 10" id="KW-0234">DNA repair</keyword>
<reference evidence="14 15" key="1">
    <citation type="submission" date="2011-04" db="EMBL/GenBank/DDBJ databases">
        <authorList>
            <person name="Muzny D."/>
            <person name="Qin X."/>
            <person name="Deng J."/>
            <person name="Jiang H."/>
            <person name="Liu Y."/>
            <person name="Qu J."/>
            <person name="Song X.-Z."/>
            <person name="Zhang L."/>
            <person name="Thornton R."/>
            <person name="Coyle M."/>
            <person name="Francisco L."/>
            <person name="Jackson L."/>
            <person name="Javaid M."/>
            <person name="Korchina V."/>
            <person name="Kovar C."/>
            <person name="Mata R."/>
            <person name="Mathew T."/>
            <person name="Ngo R."/>
            <person name="Nguyen L."/>
            <person name="Nguyen N."/>
            <person name="Okwuonu G."/>
            <person name="Ongeri F."/>
            <person name="Pham C."/>
            <person name="Simmons D."/>
            <person name="Wilczek-Boney K."/>
            <person name="Hale W."/>
            <person name="Jakkamsetti A."/>
            <person name="Pham P."/>
            <person name="Ruth R."/>
            <person name="San Lucas F."/>
            <person name="Warren J."/>
            <person name="Zhang J."/>
            <person name="Zhao Z."/>
            <person name="Zhou C."/>
            <person name="Zhu D."/>
            <person name="Lee S."/>
            <person name="Bess C."/>
            <person name="Blankenburg K."/>
            <person name="Forbes L."/>
            <person name="Fu Q."/>
            <person name="Gubbala S."/>
            <person name="Hirani K."/>
            <person name="Jayaseelan J.C."/>
            <person name="Lara F."/>
            <person name="Munidasa M."/>
            <person name="Palculict T."/>
            <person name="Patil S."/>
            <person name="Pu L.-L."/>
            <person name="Saada N."/>
            <person name="Tang L."/>
            <person name="Weissenberger G."/>
            <person name="Zhu Y."/>
            <person name="Hemphill L."/>
            <person name="Shang Y."/>
            <person name="Youmans B."/>
            <person name="Ayvaz T."/>
            <person name="Ross M."/>
            <person name="Santibanez J."/>
            <person name="Aqrawi P."/>
            <person name="Gross S."/>
            <person name="Joshi V."/>
            <person name="Fowler G."/>
            <person name="Nazareth L."/>
            <person name="Reid J."/>
            <person name="Worley K."/>
            <person name="Petrosino J."/>
            <person name="Highlander S."/>
            <person name="Gibbs R."/>
        </authorList>
    </citation>
    <scope>NUCLEOTIDE SEQUENCE [LARGE SCALE GENOMIC DNA]</scope>
    <source>
        <strain evidence="14 15">ATCC 700821</strain>
    </source>
</reference>
<keyword evidence="14" id="KW-0326">Glycosidase</keyword>
<accession>F9DFQ1</accession>
<dbReference type="PANTHER" id="PTHR11264">
    <property type="entry name" value="URACIL-DNA GLYCOSYLASE"/>
    <property type="match status" value="1"/>
</dbReference>
<dbReference type="HOGENOM" id="CLU_032162_3_0_10"/>
<dbReference type="Pfam" id="PF03167">
    <property type="entry name" value="UDG"/>
    <property type="match status" value="1"/>
</dbReference>
<comment type="caution">
    <text evidence="14">The sequence shown here is derived from an EMBL/GenBank/DDBJ whole genome shotgun (WGS) entry which is preliminary data.</text>
</comment>
<dbReference type="InterPro" id="IPR002043">
    <property type="entry name" value="UDG_fam1"/>
</dbReference>
<comment type="function">
    <text evidence="2 10 12">Excises uracil residues from the DNA which can arise as a result of misincorporation of dUMP residues by DNA polymerase or due to deamination of cytosine.</text>
</comment>
<evidence type="ECO:0000256" key="5">
    <source>
        <dbReference type="ARBA" id="ARBA00018429"/>
    </source>
</evidence>
<sequence length="238" mass="27564">MSGKQMIPILHINGTDVSLDASWEEHLRSEIRKPYFTKLIEKLNIEYKEVCYPSEKLIFNAFNLCPFDKVKVVILGQDPYHEQGQAMGLSFSVPEKIKLPLSLRNIYKEIHSDLGKPIPISGDLTRWAKQGVLLLNATLTVRAHEANSHQALGWQNFTDAAIKALNKNHEHIVFMLWGNNAKKKKNLIDINRHCIIESYHPAARPRYKFKKHQFTCCNAYLKQQGLEEIDWLMRTEKK</sequence>
<keyword evidence="7 10" id="KW-0227">DNA damage</keyword>
<dbReference type="NCBIfam" id="NF003589">
    <property type="entry name" value="PRK05254.1-2"/>
    <property type="match status" value="1"/>
</dbReference>
<evidence type="ECO:0000256" key="2">
    <source>
        <dbReference type="ARBA" id="ARBA00002631"/>
    </source>
</evidence>
<evidence type="ECO:0000256" key="12">
    <source>
        <dbReference type="RuleBase" id="RU003780"/>
    </source>
</evidence>
<dbReference type="CDD" id="cd10027">
    <property type="entry name" value="UDG-F1-like"/>
    <property type="match status" value="1"/>
</dbReference>
<dbReference type="SUPFAM" id="SSF52141">
    <property type="entry name" value="Uracil-DNA glycosylase-like"/>
    <property type="match status" value="1"/>
</dbReference>
<evidence type="ECO:0000256" key="9">
    <source>
        <dbReference type="ARBA" id="ARBA00023204"/>
    </source>
</evidence>
<evidence type="ECO:0000256" key="3">
    <source>
        <dbReference type="ARBA" id="ARBA00008184"/>
    </source>
</evidence>
<dbReference type="GO" id="GO:0005737">
    <property type="term" value="C:cytoplasm"/>
    <property type="evidence" value="ECO:0007669"/>
    <property type="project" value="UniProtKB-SubCell"/>
</dbReference>
<evidence type="ECO:0000256" key="6">
    <source>
        <dbReference type="ARBA" id="ARBA00022490"/>
    </source>
</evidence>
<dbReference type="GO" id="GO:0097510">
    <property type="term" value="P:base-excision repair, AP site formation via deaminated base removal"/>
    <property type="evidence" value="ECO:0007669"/>
    <property type="project" value="TreeGrafter"/>
</dbReference>
<dbReference type="InterPro" id="IPR005122">
    <property type="entry name" value="Uracil-DNA_glycosylase-like"/>
</dbReference>
<comment type="similarity">
    <text evidence="3 10 12">Belongs to the uracil-DNA glycosylase (UDG) superfamily. UNG family.</text>
</comment>
<dbReference type="AlphaFoldDB" id="F9DFQ1"/>
<dbReference type="InterPro" id="IPR036895">
    <property type="entry name" value="Uracil-DNA_glycosylase-like_sf"/>
</dbReference>
<dbReference type="NCBIfam" id="NF003592">
    <property type="entry name" value="PRK05254.1-5"/>
    <property type="match status" value="1"/>
</dbReference>
<comment type="catalytic activity">
    <reaction evidence="1 10 12">
        <text>Hydrolyzes single-stranded DNA or mismatched double-stranded DNA and polynucleotides, releasing free uracil.</text>
        <dbReference type="EC" id="3.2.2.27"/>
    </reaction>
</comment>
<dbReference type="EMBL" id="AFPY01000019">
    <property type="protein sequence ID" value="EGQ21489.1"/>
    <property type="molecule type" value="Genomic_DNA"/>
</dbReference>
<dbReference type="NCBIfam" id="NF003588">
    <property type="entry name" value="PRK05254.1-1"/>
    <property type="match status" value="1"/>
</dbReference>